<keyword evidence="4" id="KW-0969">Cilium</keyword>
<protein>
    <submittedName>
        <fullName evidence="4">Flagellar hook capping protein</fullName>
    </submittedName>
</protein>
<dbReference type="AlphaFoldDB" id="A8MHE3"/>
<sequence>MSDISKVNDTTHKYRDYSGNQEKKQTDALGKDAFLNLLVTQLKNQDPLNPMDDRDFIAQMAQFSSLEQMQNLNTTLTNTQSSIMEHITQMNNNFVKSQTNIVDQLVKINEGLRKLTGENPEVPEVPKEGDKVEEGTDKIKP</sequence>
<dbReference type="OrthoDB" id="280334at2"/>
<reference evidence="5" key="1">
    <citation type="submission" date="2007-10" db="EMBL/GenBank/DDBJ databases">
        <title>Complete genome of Alkaliphilus oremlandii OhILAs.</title>
        <authorList>
            <person name="Copeland A."/>
            <person name="Lucas S."/>
            <person name="Lapidus A."/>
            <person name="Barry K."/>
            <person name="Detter J.C."/>
            <person name="Glavina del Rio T."/>
            <person name="Hammon N."/>
            <person name="Israni S."/>
            <person name="Dalin E."/>
            <person name="Tice H."/>
            <person name="Pitluck S."/>
            <person name="Chain P."/>
            <person name="Malfatti S."/>
            <person name="Shin M."/>
            <person name="Vergez L."/>
            <person name="Schmutz J."/>
            <person name="Larimer F."/>
            <person name="Land M."/>
            <person name="Hauser L."/>
            <person name="Kyrpides N."/>
            <person name="Mikhailova N."/>
            <person name="Stolz J.F."/>
            <person name="Dawson A."/>
            <person name="Fisher E."/>
            <person name="Crable B."/>
            <person name="Perera E."/>
            <person name="Lisak J."/>
            <person name="Ranganathan M."/>
            <person name="Basu P."/>
            <person name="Richardson P."/>
        </authorList>
    </citation>
    <scope>NUCLEOTIDE SEQUENCE [LARGE SCALE GENOMIC DNA]</scope>
    <source>
        <strain evidence="5">OhILAs</strain>
    </source>
</reference>
<evidence type="ECO:0000256" key="3">
    <source>
        <dbReference type="SAM" id="MobiDB-lite"/>
    </source>
</evidence>
<keyword evidence="2" id="KW-1005">Bacterial flagellum biogenesis</keyword>
<keyword evidence="4" id="KW-0282">Flagellum</keyword>
<name>A8MHE3_ALKOO</name>
<feature type="compositionally biased region" description="Basic and acidic residues" evidence="3">
    <location>
        <begin position="124"/>
        <end position="141"/>
    </location>
</feature>
<feature type="region of interest" description="Disordered" evidence="3">
    <location>
        <begin position="1"/>
        <end position="25"/>
    </location>
</feature>
<comment type="similarity">
    <text evidence="1">Belongs to the FlgD family.</text>
</comment>
<evidence type="ECO:0000256" key="2">
    <source>
        <dbReference type="ARBA" id="ARBA00022795"/>
    </source>
</evidence>
<dbReference type="InterPro" id="IPR005648">
    <property type="entry name" value="FlgD"/>
</dbReference>
<gene>
    <name evidence="4" type="ordered locus">Clos_1486</name>
</gene>
<organism evidence="4 5">
    <name type="scientific">Alkaliphilus oremlandii (strain OhILAs)</name>
    <name type="common">Clostridium oremlandii (strain OhILAs)</name>
    <dbReference type="NCBI Taxonomy" id="350688"/>
    <lineage>
        <taxon>Bacteria</taxon>
        <taxon>Bacillati</taxon>
        <taxon>Bacillota</taxon>
        <taxon>Clostridia</taxon>
        <taxon>Peptostreptococcales</taxon>
        <taxon>Natronincolaceae</taxon>
        <taxon>Alkaliphilus</taxon>
    </lineage>
</organism>
<dbReference type="RefSeq" id="WP_012159342.1">
    <property type="nucleotide sequence ID" value="NC_009922.1"/>
</dbReference>
<feature type="compositionally biased region" description="Basic and acidic residues" evidence="3">
    <location>
        <begin position="9"/>
        <end position="25"/>
    </location>
</feature>
<dbReference type="GO" id="GO:0044781">
    <property type="term" value="P:bacterial-type flagellum organization"/>
    <property type="evidence" value="ECO:0007669"/>
    <property type="project" value="UniProtKB-KW"/>
</dbReference>
<proteinExistence type="inferred from homology"/>
<keyword evidence="5" id="KW-1185">Reference proteome</keyword>
<accession>A8MHE3</accession>
<dbReference type="Proteomes" id="UP000000269">
    <property type="component" value="Chromosome"/>
</dbReference>
<dbReference type="EMBL" id="CP000853">
    <property type="protein sequence ID" value="ABW19030.1"/>
    <property type="molecule type" value="Genomic_DNA"/>
</dbReference>
<keyword evidence="4" id="KW-0966">Cell projection</keyword>
<dbReference type="Pfam" id="PF03963">
    <property type="entry name" value="FlgD"/>
    <property type="match status" value="1"/>
</dbReference>
<dbReference type="eggNOG" id="COG1843">
    <property type="taxonomic scope" value="Bacteria"/>
</dbReference>
<dbReference type="HOGENOM" id="CLU_151732_0_0_9"/>
<evidence type="ECO:0000256" key="1">
    <source>
        <dbReference type="ARBA" id="ARBA00010577"/>
    </source>
</evidence>
<dbReference type="STRING" id="350688.Clos_1486"/>
<evidence type="ECO:0000313" key="5">
    <source>
        <dbReference type="Proteomes" id="UP000000269"/>
    </source>
</evidence>
<feature type="region of interest" description="Disordered" evidence="3">
    <location>
        <begin position="115"/>
        <end position="141"/>
    </location>
</feature>
<dbReference type="KEGG" id="aoe:Clos_1486"/>
<evidence type="ECO:0000313" key="4">
    <source>
        <dbReference type="EMBL" id="ABW19030.1"/>
    </source>
</evidence>